<gene>
    <name evidence="1" type="ORF">LNINA_LOCUS11839</name>
</gene>
<dbReference type="AlphaFoldDB" id="A0AAV1JTI3"/>
<sequence length="93" mass="10562">MPLDRLPAVPTEPVIFQPRLEAPARRHPQRYDILLVADNLSNNCMKSSIKLSVDYSFTYEFLARPPSMCMNPQVSVKSFVRSDCLNFVLSCQG</sequence>
<accession>A0AAV1JTI3</accession>
<keyword evidence="2" id="KW-1185">Reference proteome</keyword>
<dbReference type="EMBL" id="CAVLEF010000163">
    <property type="protein sequence ID" value="CAK1552809.1"/>
    <property type="molecule type" value="Genomic_DNA"/>
</dbReference>
<evidence type="ECO:0000313" key="1">
    <source>
        <dbReference type="EMBL" id="CAK1552809.1"/>
    </source>
</evidence>
<reference evidence="1 2" key="1">
    <citation type="submission" date="2023-11" db="EMBL/GenBank/DDBJ databases">
        <authorList>
            <person name="Okamura Y."/>
        </authorList>
    </citation>
    <scope>NUCLEOTIDE SEQUENCE [LARGE SCALE GENOMIC DNA]</scope>
</reference>
<protein>
    <submittedName>
        <fullName evidence="1">Uncharacterized protein</fullName>
    </submittedName>
</protein>
<evidence type="ECO:0000313" key="2">
    <source>
        <dbReference type="Proteomes" id="UP001497472"/>
    </source>
</evidence>
<organism evidence="1 2">
    <name type="scientific">Leptosia nina</name>
    <dbReference type="NCBI Taxonomy" id="320188"/>
    <lineage>
        <taxon>Eukaryota</taxon>
        <taxon>Metazoa</taxon>
        <taxon>Ecdysozoa</taxon>
        <taxon>Arthropoda</taxon>
        <taxon>Hexapoda</taxon>
        <taxon>Insecta</taxon>
        <taxon>Pterygota</taxon>
        <taxon>Neoptera</taxon>
        <taxon>Endopterygota</taxon>
        <taxon>Lepidoptera</taxon>
        <taxon>Glossata</taxon>
        <taxon>Ditrysia</taxon>
        <taxon>Papilionoidea</taxon>
        <taxon>Pieridae</taxon>
        <taxon>Pierinae</taxon>
        <taxon>Leptosia</taxon>
    </lineage>
</organism>
<dbReference type="Proteomes" id="UP001497472">
    <property type="component" value="Unassembled WGS sequence"/>
</dbReference>
<name>A0AAV1JTI3_9NEOP</name>
<comment type="caution">
    <text evidence="1">The sequence shown here is derived from an EMBL/GenBank/DDBJ whole genome shotgun (WGS) entry which is preliminary data.</text>
</comment>
<proteinExistence type="predicted"/>